<evidence type="ECO:0000313" key="4">
    <source>
        <dbReference type="Proteomes" id="UP000289821"/>
    </source>
</evidence>
<dbReference type="GO" id="GO:0004175">
    <property type="term" value="F:endopeptidase activity"/>
    <property type="evidence" value="ECO:0007669"/>
    <property type="project" value="UniProtKB-ARBA"/>
</dbReference>
<gene>
    <name evidence="3" type="ORF">DSM04_102580</name>
</gene>
<proteinExistence type="predicted"/>
<evidence type="ECO:0000313" key="3">
    <source>
        <dbReference type="EMBL" id="RXG16997.1"/>
    </source>
</evidence>
<keyword evidence="4" id="KW-1185">Reference proteome</keyword>
<feature type="domain" description="CAAX prenyl protease 2/Lysostaphin resistance protein A-like" evidence="2">
    <location>
        <begin position="72"/>
        <end position="188"/>
    </location>
</feature>
<dbReference type="InterPro" id="IPR003675">
    <property type="entry name" value="Rce1/LyrA-like_dom"/>
</dbReference>
<feature type="transmembrane region" description="Helical" evidence="1">
    <location>
        <begin position="32"/>
        <end position="52"/>
    </location>
</feature>
<accession>A0A4Q0NXJ6</accession>
<dbReference type="Proteomes" id="UP000289821">
    <property type="component" value="Unassembled WGS sequence"/>
</dbReference>
<sequence>MGFRARVNSINNFIKRPNDIPFSISTWEKFKFLISGIIYDFIVAFIFVILISILEPLMTPYENILNSELYSFWKSILLITILPPLLEELIFRFPLKYKRNYVFRFIAYLFKSDFSGFWRKHLRIIVYLFSATFGFIHLSNYNNVDLVFFMLAPIIVGAQLFAGIIFSFFRLKMGFVWALLGHFSHNFILIMMSFMFFHNVERSLLDDDEVKIEATGIAFKLDNPTRLTIDSLQNGNILCLDAQNYSLQKLLDELYRTDTLRIRDNDQLNLKLYSKKEEGYAKDQLLEVLKEFYTFKKVTDSISKNE</sequence>
<feature type="transmembrane region" description="Helical" evidence="1">
    <location>
        <begin position="124"/>
        <end position="141"/>
    </location>
</feature>
<dbReference type="RefSeq" id="WP_128760644.1">
    <property type="nucleotide sequence ID" value="NZ_QOVI01000002.1"/>
</dbReference>
<dbReference type="GO" id="GO:0006508">
    <property type="term" value="P:proteolysis"/>
    <property type="evidence" value="ECO:0007669"/>
    <property type="project" value="UniProtKB-KW"/>
</dbReference>
<feature type="transmembrane region" description="Helical" evidence="1">
    <location>
        <begin position="176"/>
        <end position="197"/>
    </location>
</feature>
<evidence type="ECO:0000256" key="1">
    <source>
        <dbReference type="SAM" id="Phobius"/>
    </source>
</evidence>
<keyword evidence="1" id="KW-1133">Transmembrane helix</keyword>
<feature type="transmembrane region" description="Helical" evidence="1">
    <location>
        <begin position="147"/>
        <end position="169"/>
    </location>
</feature>
<organism evidence="3 4">
    <name type="scientific">Leeuwenhoekiella aestuarii</name>
    <dbReference type="NCBI Taxonomy" id="2249426"/>
    <lineage>
        <taxon>Bacteria</taxon>
        <taxon>Pseudomonadati</taxon>
        <taxon>Bacteroidota</taxon>
        <taxon>Flavobacteriia</taxon>
        <taxon>Flavobacteriales</taxon>
        <taxon>Flavobacteriaceae</taxon>
        <taxon>Leeuwenhoekiella</taxon>
    </lineage>
</organism>
<comment type="caution">
    <text evidence="3">The sequence shown here is derived from an EMBL/GenBank/DDBJ whole genome shotgun (WGS) entry which is preliminary data.</text>
</comment>
<keyword evidence="1" id="KW-0812">Transmembrane</keyword>
<feature type="transmembrane region" description="Helical" evidence="1">
    <location>
        <begin position="72"/>
        <end position="91"/>
    </location>
</feature>
<dbReference type="AlphaFoldDB" id="A0A4Q0NXJ6"/>
<keyword evidence="3" id="KW-0378">Hydrolase</keyword>
<evidence type="ECO:0000259" key="2">
    <source>
        <dbReference type="Pfam" id="PF02517"/>
    </source>
</evidence>
<keyword evidence="1" id="KW-0472">Membrane</keyword>
<dbReference type="GO" id="GO:0080120">
    <property type="term" value="P:CAAX-box protein maturation"/>
    <property type="evidence" value="ECO:0007669"/>
    <property type="project" value="UniProtKB-ARBA"/>
</dbReference>
<protein>
    <submittedName>
        <fullName evidence="3">CAAX prenyl protease-like protein</fullName>
    </submittedName>
</protein>
<dbReference type="OrthoDB" id="1443714at2"/>
<name>A0A4Q0NXJ6_9FLAO</name>
<dbReference type="Pfam" id="PF02517">
    <property type="entry name" value="Rce1-like"/>
    <property type="match status" value="1"/>
</dbReference>
<reference evidence="3 4" key="1">
    <citation type="submission" date="2018-07" db="EMBL/GenBank/DDBJ databases">
        <title>Leeuwenhoekiella genomics.</title>
        <authorList>
            <person name="Tahon G."/>
            <person name="Willems A."/>
        </authorList>
    </citation>
    <scope>NUCLEOTIDE SEQUENCE [LARGE SCALE GENOMIC DNA]</scope>
    <source>
        <strain evidence="3 4">R-50232</strain>
    </source>
</reference>
<dbReference type="EMBL" id="QOVI01000002">
    <property type="protein sequence ID" value="RXG16997.1"/>
    <property type="molecule type" value="Genomic_DNA"/>
</dbReference>
<keyword evidence="3" id="KW-0645">Protease</keyword>